<dbReference type="RefSeq" id="WP_119538595.1">
    <property type="nucleotide sequence ID" value="NZ_QYRN01000002.1"/>
</dbReference>
<accession>A0A3A1WLU2</accession>
<gene>
    <name evidence="2" type="ORF">D3218_03860</name>
</gene>
<keyword evidence="3" id="KW-1185">Reference proteome</keyword>
<evidence type="ECO:0000313" key="2">
    <source>
        <dbReference type="EMBL" id="RIY02516.1"/>
    </source>
</evidence>
<dbReference type="AlphaFoldDB" id="A0A3A1WLU2"/>
<feature type="domain" description="YjiS-like" evidence="1">
    <location>
        <begin position="27"/>
        <end position="62"/>
    </location>
</feature>
<evidence type="ECO:0000259" key="1">
    <source>
        <dbReference type="Pfam" id="PF06568"/>
    </source>
</evidence>
<reference evidence="3" key="1">
    <citation type="submission" date="2018-09" db="EMBL/GenBank/DDBJ databases">
        <authorList>
            <person name="Tuo L."/>
        </authorList>
    </citation>
    <scope>NUCLEOTIDE SEQUENCE [LARGE SCALE GENOMIC DNA]</scope>
    <source>
        <strain evidence="3">M2BS4Y-1</strain>
    </source>
</reference>
<comment type="caution">
    <text evidence="2">The sequence shown here is derived from an EMBL/GenBank/DDBJ whole genome shotgun (WGS) entry which is preliminary data.</text>
</comment>
<dbReference type="Proteomes" id="UP000265750">
    <property type="component" value="Unassembled WGS sequence"/>
</dbReference>
<protein>
    <submittedName>
        <fullName evidence="2">DUF1127 domain-containing protein</fullName>
    </submittedName>
</protein>
<dbReference type="EMBL" id="QYRN01000002">
    <property type="protein sequence ID" value="RIY02516.1"/>
    <property type="molecule type" value="Genomic_DNA"/>
</dbReference>
<dbReference type="OrthoDB" id="7861975at2"/>
<dbReference type="Pfam" id="PF06568">
    <property type="entry name" value="YjiS-like"/>
    <property type="match status" value="1"/>
</dbReference>
<evidence type="ECO:0000313" key="3">
    <source>
        <dbReference type="Proteomes" id="UP000265750"/>
    </source>
</evidence>
<name>A0A3A1WLU2_9HYPH</name>
<sequence>MTLATKTPRFRLAEILAPSTGLAFPALRAIVRTLQNRRAAYRVSELPDHLLKDIGLKRDDVHEALHADWREDPTFKLAVSAARRRGRANLD</sequence>
<organism evidence="2 3">
    <name type="scientific">Aureimonas flava</name>
    <dbReference type="NCBI Taxonomy" id="2320271"/>
    <lineage>
        <taxon>Bacteria</taxon>
        <taxon>Pseudomonadati</taxon>
        <taxon>Pseudomonadota</taxon>
        <taxon>Alphaproteobacteria</taxon>
        <taxon>Hyphomicrobiales</taxon>
        <taxon>Aurantimonadaceae</taxon>
        <taxon>Aureimonas</taxon>
    </lineage>
</organism>
<dbReference type="InterPro" id="IPR009506">
    <property type="entry name" value="YjiS-like"/>
</dbReference>
<proteinExistence type="predicted"/>